<dbReference type="CDD" id="cd02440">
    <property type="entry name" value="AdoMet_MTases"/>
    <property type="match status" value="1"/>
</dbReference>
<dbReference type="Proteomes" id="UP000198816">
    <property type="component" value="Unassembled WGS sequence"/>
</dbReference>
<sequence length="422" mass="48665">MKSDKNPLSNAAASVDRGAWTDTDTVWPIETWLFNRFMQLIGEPAISVVFWDDREHYRCPHTIPVARMRFADRSTFWRLFANPNLEFGDGYSAGRIRIEGDLVTFIEALYEAKIRRTRPGILQQFVKRGLARPRRNSLAGSRDNIQHHYDLGNDFYRLWLDEEMAYTCAYFTDPSVTLEKAQAAKLDHIARKLQLRPGEEVVEAGCGWGGLARHFARWYGVKVRAYNISPSQIAYARERAKAERLDDRIEYIEDDYRTIQGTYDAFVSVGMLEHVGAEHYATLGQVVDRVLKDNGRGLIHSIGQIRPEPPSAWNEQRIFPGANPPTLRRMMDIFEGPGLSVLDVENIRLHYAKTIEHWLARYEAHEAGVRDMFDDFFVRAWRLYLAASIASFRAGALELYQVVFARPGKNDMAWTRAHLYRD</sequence>
<protein>
    <submittedName>
        <fullName evidence="7">Cyclopropane-fatty-acyl-phospholipid synthase</fullName>
    </submittedName>
</protein>
<name>A0A1H2SY98_THIRO</name>
<keyword evidence="5" id="KW-0443">Lipid metabolism</keyword>
<dbReference type="AlphaFoldDB" id="A0A1H2SY98"/>
<keyword evidence="3" id="KW-0808">Transferase</keyword>
<dbReference type="InterPro" id="IPR050723">
    <property type="entry name" value="CFA/CMAS"/>
</dbReference>
<keyword evidence="8" id="KW-1185">Reference proteome</keyword>
<gene>
    <name evidence="7" type="ORF">SAMN05421783_103196</name>
</gene>
<dbReference type="STRING" id="1058.SAMN05421783_103196"/>
<dbReference type="Pfam" id="PF02353">
    <property type="entry name" value="CMAS"/>
    <property type="match status" value="1"/>
</dbReference>
<evidence type="ECO:0000256" key="4">
    <source>
        <dbReference type="ARBA" id="ARBA00022691"/>
    </source>
</evidence>
<dbReference type="GO" id="GO:0008168">
    <property type="term" value="F:methyltransferase activity"/>
    <property type="evidence" value="ECO:0007669"/>
    <property type="project" value="UniProtKB-KW"/>
</dbReference>
<dbReference type="InterPro" id="IPR029063">
    <property type="entry name" value="SAM-dependent_MTases_sf"/>
</dbReference>
<dbReference type="RefSeq" id="WP_093028780.1">
    <property type="nucleotide sequence ID" value="NZ_FNNZ01000003.1"/>
</dbReference>
<evidence type="ECO:0000313" key="7">
    <source>
        <dbReference type="EMBL" id="SDW36487.1"/>
    </source>
</evidence>
<keyword evidence="4" id="KW-0949">S-adenosyl-L-methionine</keyword>
<evidence type="ECO:0000256" key="3">
    <source>
        <dbReference type="ARBA" id="ARBA00022679"/>
    </source>
</evidence>
<dbReference type="GO" id="GO:0008610">
    <property type="term" value="P:lipid biosynthetic process"/>
    <property type="evidence" value="ECO:0007669"/>
    <property type="project" value="InterPro"/>
</dbReference>
<evidence type="ECO:0000256" key="1">
    <source>
        <dbReference type="ARBA" id="ARBA00010815"/>
    </source>
</evidence>
<keyword evidence="2" id="KW-0489">Methyltransferase</keyword>
<evidence type="ECO:0000256" key="2">
    <source>
        <dbReference type="ARBA" id="ARBA00022603"/>
    </source>
</evidence>
<dbReference type="Pfam" id="PF25371">
    <property type="entry name" value="DUF7884"/>
    <property type="match status" value="1"/>
</dbReference>
<dbReference type="SUPFAM" id="SSF53335">
    <property type="entry name" value="S-adenosyl-L-methionine-dependent methyltransferases"/>
    <property type="match status" value="1"/>
</dbReference>
<dbReference type="PIRSF" id="PIRSF003085">
    <property type="entry name" value="CMAS"/>
    <property type="match status" value="1"/>
</dbReference>
<proteinExistence type="inferred from homology"/>
<reference evidence="8" key="1">
    <citation type="submission" date="2016-10" db="EMBL/GenBank/DDBJ databases">
        <authorList>
            <person name="Varghese N."/>
            <person name="Submissions S."/>
        </authorList>
    </citation>
    <scope>NUCLEOTIDE SEQUENCE [LARGE SCALE GENOMIC DNA]</scope>
    <source>
        <strain evidence="8">DSM 217</strain>
    </source>
</reference>
<dbReference type="InterPro" id="IPR057206">
    <property type="entry name" value="DUF7884"/>
</dbReference>
<dbReference type="InterPro" id="IPR003333">
    <property type="entry name" value="CMAS"/>
</dbReference>
<dbReference type="EMBL" id="FNNZ01000003">
    <property type="protein sequence ID" value="SDW36487.1"/>
    <property type="molecule type" value="Genomic_DNA"/>
</dbReference>
<dbReference type="PANTHER" id="PTHR43667:SF1">
    <property type="entry name" value="CYCLOPROPANE-FATTY-ACYL-PHOSPHOLIPID SYNTHASE"/>
    <property type="match status" value="1"/>
</dbReference>
<comment type="similarity">
    <text evidence="1">Belongs to the CFA/CMAS family.</text>
</comment>
<dbReference type="OrthoDB" id="9782855at2"/>
<dbReference type="PANTHER" id="PTHR43667">
    <property type="entry name" value="CYCLOPROPANE-FATTY-ACYL-PHOSPHOLIPID SYNTHASE"/>
    <property type="match status" value="1"/>
</dbReference>
<organism evidence="7 8">
    <name type="scientific">Thiocapsa roseopersicina</name>
    <dbReference type="NCBI Taxonomy" id="1058"/>
    <lineage>
        <taxon>Bacteria</taxon>
        <taxon>Pseudomonadati</taxon>
        <taxon>Pseudomonadota</taxon>
        <taxon>Gammaproteobacteria</taxon>
        <taxon>Chromatiales</taxon>
        <taxon>Chromatiaceae</taxon>
        <taxon>Thiocapsa</taxon>
    </lineage>
</organism>
<accession>A0A1H2SY98</accession>
<evidence type="ECO:0000259" key="6">
    <source>
        <dbReference type="Pfam" id="PF25371"/>
    </source>
</evidence>
<feature type="domain" description="DUF7884" evidence="6">
    <location>
        <begin position="37"/>
        <end position="113"/>
    </location>
</feature>
<dbReference type="GO" id="GO:0032259">
    <property type="term" value="P:methylation"/>
    <property type="evidence" value="ECO:0007669"/>
    <property type="project" value="UniProtKB-KW"/>
</dbReference>
<evidence type="ECO:0000313" key="8">
    <source>
        <dbReference type="Proteomes" id="UP000198816"/>
    </source>
</evidence>
<dbReference type="Gene3D" id="3.40.50.150">
    <property type="entry name" value="Vaccinia Virus protein VP39"/>
    <property type="match status" value="1"/>
</dbReference>
<evidence type="ECO:0000256" key="5">
    <source>
        <dbReference type="ARBA" id="ARBA00023098"/>
    </source>
</evidence>